<name>A0A845M5G7_9RHOB</name>
<dbReference type="InterPro" id="IPR003615">
    <property type="entry name" value="HNH_nuc"/>
</dbReference>
<keyword evidence="2" id="KW-0378">Hydrolase</keyword>
<protein>
    <submittedName>
        <fullName evidence="2">HNH endonuclease</fullName>
    </submittedName>
</protein>
<reference evidence="2 3" key="1">
    <citation type="submission" date="2019-12" db="EMBL/GenBank/DDBJ databases">
        <title>Maritimibacter sp. nov. sp. isolated from sea sand.</title>
        <authorList>
            <person name="Kim J."/>
            <person name="Jeong S.E."/>
            <person name="Jung H.S."/>
            <person name="Jeon C.O."/>
        </authorList>
    </citation>
    <scope>NUCLEOTIDE SEQUENCE [LARGE SCALE GENOMIC DNA]</scope>
    <source>
        <strain evidence="2 3">DP07</strain>
    </source>
</reference>
<accession>A0A845M5G7</accession>
<sequence length="299" mass="33438">MARYWWVNQNQTYKAEVGGGYMWSPKTNKDGGFSQFYHNMTQTRPGDFVFSFADTLIKAVGVVEAPAQSAEKPQEFGKAGEAWDADGWLVQVEYEELVSPIRPKDHMGLLAPLLPEKYSPIRADGDGNQVYLAEISEGMGQALLSLIGRQLEMTIGDGQEREIRNRTDIGTTEKYQLAKSRVGQGQYRKNLERHEAGCRITGITDGRFLTASHIKPWAQSSDYEKLDGNNGLLLSPHVDRLFDRGYISFEDGGTLLLSPSLPKEVADAWGLAAGIEPKPLTQRQAVYMAYHRTEIFQQS</sequence>
<dbReference type="Pfam" id="PF13391">
    <property type="entry name" value="HNH_2"/>
    <property type="match status" value="1"/>
</dbReference>
<evidence type="ECO:0000313" key="3">
    <source>
        <dbReference type="Proteomes" id="UP000467322"/>
    </source>
</evidence>
<keyword evidence="3" id="KW-1185">Reference proteome</keyword>
<gene>
    <name evidence="2" type="ORF">GQE99_14705</name>
</gene>
<comment type="caution">
    <text evidence="2">The sequence shown here is derived from an EMBL/GenBank/DDBJ whole genome shotgun (WGS) entry which is preliminary data.</text>
</comment>
<organism evidence="2 3">
    <name type="scientific">Maritimibacter harenae</name>
    <dbReference type="NCBI Taxonomy" id="2606218"/>
    <lineage>
        <taxon>Bacteria</taxon>
        <taxon>Pseudomonadati</taxon>
        <taxon>Pseudomonadota</taxon>
        <taxon>Alphaproteobacteria</taxon>
        <taxon>Rhodobacterales</taxon>
        <taxon>Roseobacteraceae</taxon>
        <taxon>Maritimibacter</taxon>
    </lineage>
</organism>
<evidence type="ECO:0000313" key="2">
    <source>
        <dbReference type="EMBL" id="MZR14269.1"/>
    </source>
</evidence>
<feature type="domain" description="HNH nuclease" evidence="1">
    <location>
        <begin position="198"/>
        <end position="250"/>
    </location>
</feature>
<dbReference type="GO" id="GO:0004519">
    <property type="term" value="F:endonuclease activity"/>
    <property type="evidence" value="ECO:0007669"/>
    <property type="project" value="UniProtKB-KW"/>
</dbReference>
<dbReference type="AlphaFoldDB" id="A0A845M5G7"/>
<keyword evidence="2" id="KW-0255">Endonuclease</keyword>
<dbReference type="RefSeq" id="WP_161352402.1">
    <property type="nucleotide sequence ID" value="NZ_WTUX01000019.1"/>
</dbReference>
<evidence type="ECO:0000259" key="1">
    <source>
        <dbReference type="Pfam" id="PF13391"/>
    </source>
</evidence>
<dbReference type="EMBL" id="WTUX01000019">
    <property type="protein sequence ID" value="MZR14269.1"/>
    <property type="molecule type" value="Genomic_DNA"/>
</dbReference>
<dbReference type="Proteomes" id="UP000467322">
    <property type="component" value="Unassembled WGS sequence"/>
</dbReference>
<keyword evidence="2" id="KW-0540">Nuclease</keyword>
<proteinExistence type="predicted"/>